<reference evidence="1 2" key="1">
    <citation type="submission" date="2015-12" db="EMBL/GenBank/DDBJ databases">
        <title>Draft genome sequence of Mesorhizobium sp. UFLA 01-765, a multitolerant efficient symbiont and plant-growth promoting strain isolated from Zn-mining soil using Leucaena leucocephala as a trap plant.</title>
        <authorList>
            <person name="Rangel W.M."/>
            <person name="Thijs S."/>
            <person name="Longatti S.M."/>
            <person name="Moreira F.M."/>
            <person name="Weyens N."/>
            <person name="Vangronsveld J."/>
            <person name="Van Hamme J.D."/>
            <person name="Bottos E.M."/>
            <person name="Rineau F."/>
        </authorList>
    </citation>
    <scope>NUCLEOTIDE SEQUENCE [LARGE SCALE GENOMIC DNA]</scope>
    <source>
        <strain evidence="1 2">UFLA 01-765</strain>
    </source>
</reference>
<evidence type="ECO:0000313" key="1">
    <source>
        <dbReference type="EMBL" id="KUM27556.1"/>
    </source>
</evidence>
<evidence type="ECO:0000313" key="2">
    <source>
        <dbReference type="Proteomes" id="UP000053176"/>
    </source>
</evidence>
<accession>A0A101KV56</accession>
<proteinExistence type="predicted"/>
<comment type="caution">
    <text evidence="1">The sequence shown here is derived from an EMBL/GenBank/DDBJ whole genome shotgun (WGS) entry which is preliminary data.</text>
</comment>
<protein>
    <submittedName>
        <fullName evidence="1">Uncharacterized protein</fullName>
    </submittedName>
</protein>
<dbReference type="Proteomes" id="UP000053176">
    <property type="component" value="Unassembled WGS sequence"/>
</dbReference>
<organism evidence="1 2">
    <name type="scientific">Rhizobium loti</name>
    <name type="common">Mesorhizobium loti</name>
    <dbReference type="NCBI Taxonomy" id="381"/>
    <lineage>
        <taxon>Bacteria</taxon>
        <taxon>Pseudomonadati</taxon>
        <taxon>Pseudomonadota</taxon>
        <taxon>Alphaproteobacteria</taxon>
        <taxon>Hyphomicrobiales</taxon>
        <taxon>Phyllobacteriaceae</taxon>
        <taxon>Mesorhizobium</taxon>
    </lineage>
</organism>
<name>A0A101KV56_RHILI</name>
<dbReference type="EMBL" id="LPWA01000090">
    <property type="protein sequence ID" value="KUM27556.1"/>
    <property type="molecule type" value="Genomic_DNA"/>
</dbReference>
<sequence>MLRLQALYPACRFARREGGISIRGSSDLTEERFRKDVLHAIYREKIYAETLTMRQALVAAVTSR</sequence>
<dbReference type="AlphaFoldDB" id="A0A101KV56"/>
<gene>
    <name evidence="1" type="ORF">AU467_16800</name>
</gene>